<dbReference type="OrthoDB" id="691673at2759"/>
<dbReference type="EC" id="2.6.1.57" evidence="9"/>
<dbReference type="Gene3D" id="3.40.640.10">
    <property type="entry name" value="Type I PLP-dependent aspartate aminotransferase-like (Major domain)"/>
    <property type="match status" value="1"/>
</dbReference>
<dbReference type="AlphaFoldDB" id="J3NYI0"/>
<dbReference type="Pfam" id="PF00155">
    <property type="entry name" value="Aminotran_1_2"/>
    <property type="match status" value="1"/>
</dbReference>
<evidence type="ECO:0000256" key="6">
    <source>
        <dbReference type="ARBA" id="ARBA00022679"/>
    </source>
</evidence>
<reference evidence="13" key="4">
    <citation type="journal article" date="2015" name="G3 (Bethesda)">
        <title>Genome sequences of three phytopathogenic species of the Magnaporthaceae family of fungi.</title>
        <authorList>
            <person name="Okagaki L.H."/>
            <person name="Nunes C.C."/>
            <person name="Sailsbery J."/>
            <person name="Clay B."/>
            <person name="Brown D."/>
            <person name="John T."/>
            <person name="Oh Y."/>
            <person name="Young N."/>
            <person name="Fitzgerald M."/>
            <person name="Haas B.J."/>
            <person name="Zeng Q."/>
            <person name="Young S."/>
            <person name="Adiconis X."/>
            <person name="Fan L."/>
            <person name="Levin J.Z."/>
            <person name="Mitchell T.K."/>
            <person name="Okubara P.A."/>
            <person name="Farman M.L."/>
            <person name="Kohn L.M."/>
            <person name="Birren B."/>
            <person name="Ma L.-J."/>
            <person name="Dean R.A."/>
        </authorList>
    </citation>
    <scope>NUCLEOTIDE SEQUENCE</scope>
    <source>
        <strain evidence="13">R3-111a-1</strain>
    </source>
</reference>
<feature type="domain" description="Aminotransferase class I/classII large" evidence="11">
    <location>
        <begin position="327"/>
        <end position="582"/>
    </location>
</feature>
<dbReference type="InterPro" id="IPR015421">
    <property type="entry name" value="PyrdxlP-dep_Trfase_major"/>
</dbReference>
<dbReference type="EMBL" id="GL385397">
    <property type="protein sequence ID" value="EJT76413.1"/>
    <property type="molecule type" value="Genomic_DNA"/>
</dbReference>
<keyword evidence="6 12" id="KW-0808">Transferase</keyword>
<evidence type="ECO:0000259" key="11">
    <source>
        <dbReference type="Pfam" id="PF00155"/>
    </source>
</evidence>
<reference evidence="14" key="1">
    <citation type="submission" date="2010-07" db="EMBL/GenBank/DDBJ databases">
        <title>The genome sequence of Gaeumannomyces graminis var. tritici strain R3-111a-1.</title>
        <authorList>
            <consortium name="The Broad Institute Genome Sequencing Platform"/>
            <person name="Ma L.-J."/>
            <person name="Dead R."/>
            <person name="Young S."/>
            <person name="Zeng Q."/>
            <person name="Koehrsen M."/>
            <person name="Alvarado L."/>
            <person name="Berlin A."/>
            <person name="Chapman S.B."/>
            <person name="Chen Z."/>
            <person name="Freedman E."/>
            <person name="Gellesch M."/>
            <person name="Goldberg J."/>
            <person name="Griggs A."/>
            <person name="Gujja S."/>
            <person name="Heilman E.R."/>
            <person name="Heiman D."/>
            <person name="Hepburn T."/>
            <person name="Howarth C."/>
            <person name="Jen D."/>
            <person name="Larson L."/>
            <person name="Mehta T."/>
            <person name="Neiman D."/>
            <person name="Pearson M."/>
            <person name="Roberts A."/>
            <person name="Saif S."/>
            <person name="Shea T."/>
            <person name="Shenoy N."/>
            <person name="Sisk P."/>
            <person name="Stolte C."/>
            <person name="Sykes S."/>
            <person name="Walk T."/>
            <person name="White J."/>
            <person name="Yandava C."/>
            <person name="Haas B."/>
            <person name="Nusbaum C."/>
            <person name="Birren B."/>
        </authorList>
    </citation>
    <scope>NUCLEOTIDE SEQUENCE [LARGE SCALE GENOMIC DNA]</scope>
    <source>
        <strain evidence="14">R3-111a-1</strain>
    </source>
</reference>
<evidence type="ECO:0000256" key="5">
    <source>
        <dbReference type="ARBA" id="ARBA00022576"/>
    </source>
</evidence>
<dbReference type="GO" id="GO:0009074">
    <property type="term" value="P:aromatic amino acid family catabolic process"/>
    <property type="evidence" value="ECO:0007669"/>
    <property type="project" value="TreeGrafter"/>
</dbReference>
<dbReference type="GO" id="GO:0019878">
    <property type="term" value="P:lysine biosynthetic process via aminoadipic acid"/>
    <property type="evidence" value="ECO:0007669"/>
    <property type="project" value="TreeGrafter"/>
</dbReference>
<dbReference type="STRING" id="644352.J3NYI0"/>
<dbReference type="GO" id="GO:0008793">
    <property type="term" value="F:aromatic-amino-acid transaminase activity"/>
    <property type="evidence" value="ECO:0007669"/>
    <property type="project" value="TreeGrafter"/>
</dbReference>
<dbReference type="GO" id="GO:0047536">
    <property type="term" value="F:2-aminoadipate transaminase activity"/>
    <property type="evidence" value="ECO:0007669"/>
    <property type="project" value="TreeGrafter"/>
</dbReference>
<dbReference type="GO" id="GO:0030170">
    <property type="term" value="F:pyridoxal phosphate binding"/>
    <property type="evidence" value="ECO:0007669"/>
    <property type="project" value="InterPro"/>
</dbReference>
<dbReference type="SUPFAM" id="SSF53383">
    <property type="entry name" value="PLP-dependent transferases"/>
    <property type="match status" value="1"/>
</dbReference>
<keyword evidence="4" id="KW-0963">Cytoplasm</keyword>
<evidence type="ECO:0000256" key="1">
    <source>
        <dbReference type="ARBA" id="ARBA00001933"/>
    </source>
</evidence>
<evidence type="ECO:0000313" key="12">
    <source>
        <dbReference type="EMBL" id="EJT76413.1"/>
    </source>
</evidence>
<dbReference type="FunFam" id="3.40.640.10:FF:000074">
    <property type="entry name" value="Aromatic amino acid aminotransferase"/>
    <property type="match status" value="1"/>
</dbReference>
<keyword evidence="14" id="KW-1185">Reference proteome</keyword>
<dbReference type="InterPro" id="IPR050859">
    <property type="entry name" value="Class-I_PLP-dep_aminotransf"/>
</dbReference>
<reference evidence="13" key="5">
    <citation type="submission" date="2018-04" db="UniProtKB">
        <authorList>
            <consortium name="EnsemblFungi"/>
        </authorList>
    </citation>
    <scope>IDENTIFICATION</scope>
    <source>
        <strain evidence="13">R3-111a-1</strain>
    </source>
</reference>
<dbReference type="CDD" id="cd00609">
    <property type="entry name" value="AAT_like"/>
    <property type="match status" value="1"/>
</dbReference>
<evidence type="ECO:0000313" key="14">
    <source>
        <dbReference type="Proteomes" id="UP000006039"/>
    </source>
</evidence>
<evidence type="ECO:0000256" key="8">
    <source>
        <dbReference type="ARBA" id="ARBA00051993"/>
    </source>
</evidence>
<comment type="cofactor">
    <cofactor evidence="1">
        <name>pyridoxal 5'-phosphate</name>
        <dbReference type="ChEBI" id="CHEBI:597326"/>
    </cofactor>
</comment>
<dbReference type="VEuPathDB" id="FungiDB:GGTG_06332"/>
<name>J3NYI0_GAET3</name>
<dbReference type="HOGENOM" id="CLU_017584_0_5_1"/>
<dbReference type="FunCoup" id="J3NYI0">
    <property type="interactions" value="254"/>
</dbReference>
<dbReference type="RefSeq" id="XP_009222413.1">
    <property type="nucleotide sequence ID" value="XM_009224149.1"/>
</dbReference>
<evidence type="ECO:0000256" key="3">
    <source>
        <dbReference type="ARBA" id="ARBA00007441"/>
    </source>
</evidence>
<reference evidence="12" key="3">
    <citation type="submission" date="2010-09" db="EMBL/GenBank/DDBJ databases">
        <title>Annotation of Gaeumannomyces graminis var. tritici R3-111a-1.</title>
        <authorList>
            <consortium name="The Broad Institute Genome Sequencing Platform"/>
            <person name="Ma L.-J."/>
            <person name="Dead R."/>
            <person name="Young S.K."/>
            <person name="Zeng Q."/>
            <person name="Gargeya S."/>
            <person name="Fitzgerald M."/>
            <person name="Haas B."/>
            <person name="Abouelleil A."/>
            <person name="Alvarado L."/>
            <person name="Arachchi H.M."/>
            <person name="Berlin A."/>
            <person name="Brown A."/>
            <person name="Chapman S.B."/>
            <person name="Chen Z."/>
            <person name="Dunbar C."/>
            <person name="Freedman E."/>
            <person name="Gearin G."/>
            <person name="Gellesch M."/>
            <person name="Goldberg J."/>
            <person name="Griggs A."/>
            <person name="Gujja S."/>
            <person name="Heiman D."/>
            <person name="Howarth C."/>
            <person name="Larson L."/>
            <person name="Lui A."/>
            <person name="MacDonald P.J.P."/>
            <person name="Mehta T."/>
            <person name="Montmayeur A."/>
            <person name="Murphy C."/>
            <person name="Neiman D."/>
            <person name="Pearson M."/>
            <person name="Priest M."/>
            <person name="Roberts A."/>
            <person name="Saif S."/>
            <person name="Shea T."/>
            <person name="Shenoy N."/>
            <person name="Sisk P."/>
            <person name="Stolte C."/>
            <person name="Sykes S."/>
            <person name="Yandava C."/>
            <person name="Wortman J."/>
            <person name="Nusbaum C."/>
            <person name="Birren B."/>
        </authorList>
    </citation>
    <scope>NUCLEOTIDE SEQUENCE</scope>
    <source>
        <strain evidence="12">R3-111a-1</strain>
    </source>
</reference>
<dbReference type="EnsemblFungi" id="EJT76413">
    <property type="protein sequence ID" value="EJT76413"/>
    <property type="gene ID" value="GGTG_06332"/>
</dbReference>
<reference evidence="12" key="2">
    <citation type="submission" date="2010-07" db="EMBL/GenBank/DDBJ databases">
        <authorList>
            <consortium name="The Broad Institute Genome Sequencing Platform"/>
            <consortium name="Broad Institute Genome Sequencing Center for Infectious Disease"/>
            <person name="Ma L.-J."/>
            <person name="Dead R."/>
            <person name="Young S."/>
            <person name="Zeng Q."/>
            <person name="Koehrsen M."/>
            <person name="Alvarado L."/>
            <person name="Berlin A."/>
            <person name="Chapman S.B."/>
            <person name="Chen Z."/>
            <person name="Freedman E."/>
            <person name="Gellesch M."/>
            <person name="Goldberg J."/>
            <person name="Griggs A."/>
            <person name="Gujja S."/>
            <person name="Heilman E.R."/>
            <person name="Heiman D."/>
            <person name="Hepburn T."/>
            <person name="Howarth C."/>
            <person name="Jen D."/>
            <person name="Larson L."/>
            <person name="Mehta T."/>
            <person name="Neiman D."/>
            <person name="Pearson M."/>
            <person name="Roberts A."/>
            <person name="Saif S."/>
            <person name="Shea T."/>
            <person name="Shenoy N."/>
            <person name="Sisk P."/>
            <person name="Stolte C."/>
            <person name="Sykes S."/>
            <person name="Walk T."/>
            <person name="White J."/>
            <person name="Yandava C."/>
            <person name="Haas B."/>
            <person name="Nusbaum C."/>
            <person name="Birren B."/>
        </authorList>
    </citation>
    <scope>NUCLEOTIDE SEQUENCE</scope>
    <source>
        <strain evidence="12">R3-111a-1</strain>
    </source>
</reference>
<dbReference type="GO" id="GO:0005737">
    <property type="term" value="C:cytoplasm"/>
    <property type="evidence" value="ECO:0007669"/>
    <property type="project" value="UniProtKB-SubCell"/>
</dbReference>
<dbReference type="PANTHER" id="PTHR42790:SF21">
    <property type="entry name" value="AROMATIC_AMINOADIPATE AMINOTRANSFERASE 1"/>
    <property type="match status" value="1"/>
</dbReference>
<dbReference type="InterPro" id="IPR015424">
    <property type="entry name" value="PyrdxlP-dep_Trfase"/>
</dbReference>
<comment type="catalytic activity">
    <reaction evidence="8">
        <text>an aromatic L-alpha-amino acid + 2-oxoglutarate = an aromatic oxo-acid + L-glutamate</text>
        <dbReference type="Rhea" id="RHEA:17533"/>
        <dbReference type="ChEBI" id="CHEBI:16810"/>
        <dbReference type="ChEBI" id="CHEBI:29985"/>
        <dbReference type="ChEBI" id="CHEBI:73309"/>
        <dbReference type="ChEBI" id="CHEBI:84824"/>
        <dbReference type="EC" id="2.6.1.57"/>
    </reaction>
</comment>
<comment type="subcellular location">
    <subcellularLocation>
        <location evidence="2">Cytoplasm</location>
    </subcellularLocation>
</comment>
<dbReference type="InterPro" id="IPR004839">
    <property type="entry name" value="Aminotransferase_I/II_large"/>
</dbReference>
<evidence type="ECO:0000256" key="10">
    <source>
        <dbReference type="SAM" id="MobiDB-lite"/>
    </source>
</evidence>
<sequence>MQRYVLPRALRASVPRPCPHPGAQPAYRRGFHGSAWRNSEVVGSAAKQVPGDAEQTQPGVAAASPRRQQRITISDILERRRKAGKLVALTAAASDSDMFKVSPPGDKPLARRWDHMLSPESASRAPCKLKQAARHLKNPGLISLGGGLPCPDNFPIESISMRIPTVAGGFSEAETRAAGQDVRVGKYDVRDTAADPEGGAVYDLSIALNYGQATGSAQMLRFVTEHTELVCAPPYADWRSCLTVGSTGALEQALRIFCDGRGRSDSVLTEEFSFSTAVETALPLGLGVFGVPVDAEGLLPDAMDEMLRGWDPVRRGGRRKPHVLYTVPSGQNPTGATQGEARRRAIYDVCRRHDVFILEDEPYYFLQMPAYQRGRAAAAETAPESTDQFLDGLIPTLLSMDVDGRVLRMDSFSKVVVPGSRLGWVTGSEQVIERYIRHGETCNQGPSGISQVLLHKLLDESWGHEGYLRWLMRLRAEYTRRRDVMMAACEDFLPREVVSWTPPRAGMFHWLKVDHTRHPDAASRSILNLEEDIFGRCIDSGVLVAPGSWFIAEHGSEPTGLYFRATFAAATPENMTEAIRRFGEAVRQSFKLS</sequence>
<comment type="similarity">
    <text evidence="3">Belongs to the class-I pyridoxal-phosphate-dependent aminotransferase family.</text>
</comment>
<gene>
    <name evidence="13" type="primary">20346790</name>
    <name evidence="12" type="ORF">GGTG_06332</name>
</gene>
<protein>
    <recommendedName>
        <fullName evidence="9">aromatic-amino-acid transaminase</fullName>
        <ecNumber evidence="9">2.6.1.57</ecNumber>
    </recommendedName>
</protein>
<evidence type="ECO:0000313" key="13">
    <source>
        <dbReference type="EnsemblFungi" id="EJT76413"/>
    </source>
</evidence>
<evidence type="ECO:0000256" key="2">
    <source>
        <dbReference type="ARBA" id="ARBA00004496"/>
    </source>
</evidence>
<accession>J3NYI0</accession>
<evidence type="ECO:0000256" key="4">
    <source>
        <dbReference type="ARBA" id="ARBA00022490"/>
    </source>
</evidence>
<evidence type="ECO:0000256" key="9">
    <source>
        <dbReference type="ARBA" id="ARBA00067014"/>
    </source>
</evidence>
<dbReference type="GO" id="GO:0006571">
    <property type="term" value="P:tyrosine biosynthetic process"/>
    <property type="evidence" value="ECO:0007669"/>
    <property type="project" value="TreeGrafter"/>
</dbReference>
<feature type="region of interest" description="Disordered" evidence="10">
    <location>
        <begin position="43"/>
        <end position="67"/>
    </location>
</feature>
<keyword evidence="7" id="KW-0663">Pyridoxal phosphate</keyword>
<dbReference type="PANTHER" id="PTHR42790">
    <property type="entry name" value="AMINOTRANSFERASE"/>
    <property type="match status" value="1"/>
</dbReference>
<dbReference type="Proteomes" id="UP000006039">
    <property type="component" value="Unassembled WGS sequence"/>
</dbReference>
<organism evidence="12">
    <name type="scientific">Gaeumannomyces tritici (strain R3-111a-1)</name>
    <name type="common">Wheat and barley take-all root rot fungus</name>
    <name type="synonym">Gaeumannomyces graminis var. tritici</name>
    <dbReference type="NCBI Taxonomy" id="644352"/>
    <lineage>
        <taxon>Eukaryota</taxon>
        <taxon>Fungi</taxon>
        <taxon>Dikarya</taxon>
        <taxon>Ascomycota</taxon>
        <taxon>Pezizomycotina</taxon>
        <taxon>Sordariomycetes</taxon>
        <taxon>Sordariomycetidae</taxon>
        <taxon>Magnaporthales</taxon>
        <taxon>Magnaporthaceae</taxon>
        <taxon>Gaeumannomyces</taxon>
    </lineage>
</organism>
<proteinExistence type="inferred from homology"/>
<dbReference type="GeneID" id="20346790"/>
<dbReference type="eggNOG" id="KOG0634">
    <property type="taxonomic scope" value="Eukaryota"/>
</dbReference>
<evidence type="ECO:0000256" key="7">
    <source>
        <dbReference type="ARBA" id="ARBA00022898"/>
    </source>
</evidence>
<keyword evidence="5" id="KW-0032">Aminotransferase</keyword>